<feature type="region of interest" description="Disordered" evidence="1">
    <location>
        <begin position="32"/>
        <end position="96"/>
    </location>
</feature>
<keyword evidence="3" id="KW-1185">Reference proteome</keyword>
<evidence type="ECO:0000313" key="3">
    <source>
        <dbReference type="Proteomes" id="UP001174136"/>
    </source>
</evidence>
<sequence length="96" mass="11275">MDALEEKHALEEQENALQRELQALKRRREAHELKTDLAATSSRQSSHVLRNGSKKLRQQEVGHPNHLLRNISHIQQQRHKQPNKLMKTCKVKVKMQ</sequence>
<proteinExistence type="predicted"/>
<comment type="caution">
    <text evidence="2">The sequence shown here is derived from an EMBL/GenBank/DDBJ whole genome shotgun (WGS) entry which is preliminary data.</text>
</comment>
<gene>
    <name evidence="2" type="ORF">N1851_029615</name>
</gene>
<evidence type="ECO:0000256" key="1">
    <source>
        <dbReference type="SAM" id="MobiDB-lite"/>
    </source>
</evidence>
<dbReference type="EMBL" id="JAOPHQ010005689">
    <property type="protein sequence ID" value="KAK0134726.1"/>
    <property type="molecule type" value="Genomic_DNA"/>
</dbReference>
<feature type="compositionally biased region" description="Basic residues" evidence="1">
    <location>
        <begin position="76"/>
        <end position="96"/>
    </location>
</feature>
<name>A0AA47M6Y9_MERPO</name>
<organism evidence="2 3">
    <name type="scientific">Merluccius polli</name>
    <name type="common">Benguela hake</name>
    <name type="synonym">Merluccius cadenati</name>
    <dbReference type="NCBI Taxonomy" id="89951"/>
    <lineage>
        <taxon>Eukaryota</taxon>
        <taxon>Metazoa</taxon>
        <taxon>Chordata</taxon>
        <taxon>Craniata</taxon>
        <taxon>Vertebrata</taxon>
        <taxon>Euteleostomi</taxon>
        <taxon>Actinopterygii</taxon>
        <taxon>Neopterygii</taxon>
        <taxon>Teleostei</taxon>
        <taxon>Neoteleostei</taxon>
        <taxon>Acanthomorphata</taxon>
        <taxon>Zeiogadaria</taxon>
        <taxon>Gadariae</taxon>
        <taxon>Gadiformes</taxon>
        <taxon>Gadoidei</taxon>
        <taxon>Merlucciidae</taxon>
        <taxon>Merluccius</taxon>
    </lineage>
</organism>
<reference evidence="2" key="1">
    <citation type="journal article" date="2023" name="Front. Mar. Sci.">
        <title>A new Merluccius polli reference genome to investigate the effects of global change in West African waters.</title>
        <authorList>
            <person name="Mateo J.L."/>
            <person name="Blanco-Fernandez C."/>
            <person name="Garcia-Vazquez E."/>
            <person name="Machado-Schiaffino G."/>
        </authorList>
    </citation>
    <scope>NUCLEOTIDE SEQUENCE</scope>
    <source>
        <strain evidence="2">C29</strain>
        <tissue evidence="2">Fin</tissue>
    </source>
</reference>
<accession>A0AA47M6Y9</accession>
<protein>
    <submittedName>
        <fullName evidence="2">Uncharacterized protein</fullName>
    </submittedName>
</protein>
<dbReference type="AlphaFoldDB" id="A0AA47M6Y9"/>
<evidence type="ECO:0000313" key="2">
    <source>
        <dbReference type="EMBL" id="KAK0134726.1"/>
    </source>
</evidence>
<feature type="compositionally biased region" description="Polar residues" evidence="1">
    <location>
        <begin position="38"/>
        <end position="48"/>
    </location>
</feature>
<dbReference type="Proteomes" id="UP001174136">
    <property type="component" value="Unassembled WGS sequence"/>
</dbReference>